<feature type="domain" description="Sulfatase N-terminal" evidence="8">
    <location>
        <begin position="236"/>
        <end position="521"/>
    </location>
</feature>
<dbReference type="PANTHER" id="PTHR30443:SF0">
    <property type="entry name" value="PHOSPHOETHANOLAMINE TRANSFERASE EPTA"/>
    <property type="match status" value="1"/>
</dbReference>
<dbReference type="Gene3D" id="3.40.720.10">
    <property type="entry name" value="Alkaline Phosphatase, subunit A"/>
    <property type="match status" value="1"/>
</dbReference>
<comment type="caution">
    <text evidence="9">The sequence shown here is derived from an EMBL/GenBank/DDBJ whole genome shotgun (WGS) entry which is preliminary data.</text>
</comment>
<evidence type="ECO:0000256" key="6">
    <source>
        <dbReference type="ARBA" id="ARBA00023136"/>
    </source>
</evidence>
<dbReference type="SUPFAM" id="SSF53649">
    <property type="entry name" value="Alkaline phosphatase-like"/>
    <property type="match status" value="1"/>
</dbReference>
<dbReference type="InterPro" id="IPR017850">
    <property type="entry name" value="Alkaline_phosphatase_core_sf"/>
</dbReference>
<evidence type="ECO:0000259" key="8">
    <source>
        <dbReference type="Pfam" id="PF00884"/>
    </source>
</evidence>
<sequence>MQLFRHTIALDKRKKDLSVKRPILLFWLTIAVLAIPNIALSITERMPPAATITNILLPVSVVWLLMTLSRRPGKVTWLLFLPLIVAGFQMVLIYLYGCSIIAVDMYLNLFSANSGEATELLGNIFPTLIAVVIVYLAPLVLGTISLCKKDLLPSTFILRQRRIALIAVALGVVSIGVSYATDREYRAKLHLYPVNVGYNLVLAVERAHATVNYAKTSEEFTFNAKSTHIADDREIYVLVIGETARVHNFSLYGYKRKTTPLLDSTSGLVAFTNVLTQSNTTHKSVSLMMSAATAENYDRIYHEKGIVTAFKEAGFHTVFISNQCPNRSFIDFFGKAADEWVFIKGKFSKKANVTDISMLPFVKDVLDKGRKKELIILHSHGSHFNYCQRYEAAHAVFKPADASTMKWSNRASLINAYDNSIHSTDSFLHGVIMQLRQSGAQAAMLYTSDHGENLFDDSRRLFLHASPVPSYYELHVPFIVWMSDPYRSTYPSVVATLQNNRHKNVSNSKSTFHTMLEMAGIDTPYREDTLLVASCKYRPSEWMYLSDHNKPVPVEKILRSEEDIVKVHNLSHHQ</sequence>
<evidence type="ECO:0000313" key="10">
    <source>
        <dbReference type="Proteomes" id="UP001628220"/>
    </source>
</evidence>
<keyword evidence="6 7" id="KW-0472">Membrane</keyword>
<proteinExistence type="predicted"/>
<name>A0ABQ0E3H4_9PORP</name>
<dbReference type="Proteomes" id="UP001628220">
    <property type="component" value="Unassembled WGS sequence"/>
</dbReference>
<evidence type="ECO:0000256" key="1">
    <source>
        <dbReference type="ARBA" id="ARBA00004651"/>
    </source>
</evidence>
<comment type="subcellular location">
    <subcellularLocation>
        <location evidence="1">Cell membrane</location>
        <topology evidence="1">Multi-pass membrane protein</topology>
    </subcellularLocation>
</comment>
<feature type="transmembrane region" description="Helical" evidence="7">
    <location>
        <begin position="78"/>
        <end position="103"/>
    </location>
</feature>
<feature type="transmembrane region" description="Helical" evidence="7">
    <location>
        <begin position="48"/>
        <end position="66"/>
    </location>
</feature>
<dbReference type="PANTHER" id="PTHR30443">
    <property type="entry name" value="INNER MEMBRANE PROTEIN"/>
    <property type="match status" value="1"/>
</dbReference>
<dbReference type="InterPro" id="IPR000917">
    <property type="entry name" value="Sulfatase_N"/>
</dbReference>
<organism evidence="9 10">
    <name type="scientific">Porphyromonas miyakawae</name>
    <dbReference type="NCBI Taxonomy" id="3137470"/>
    <lineage>
        <taxon>Bacteria</taxon>
        <taxon>Pseudomonadati</taxon>
        <taxon>Bacteroidota</taxon>
        <taxon>Bacteroidia</taxon>
        <taxon>Bacteroidales</taxon>
        <taxon>Porphyromonadaceae</taxon>
        <taxon>Porphyromonas</taxon>
    </lineage>
</organism>
<evidence type="ECO:0000313" key="9">
    <source>
        <dbReference type="EMBL" id="GAB1252289.1"/>
    </source>
</evidence>
<reference evidence="9 10" key="1">
    <citation type="journal article" date="2025" name="Int. J. Syst. Evol. Microbiol.">
        <title>Desulfovibrio falkowii sp. nov., Porphyromonas miyakawae sp. nov., Mediterraneibacter flintii sp. nov. and Owariibacterium komagatae gen. nov., sp. nov., isolated from human faeces.</title>
        <authorList>
            <person name="Hamaguchi T."/>
            <person name="Ohara M."/>
            <person name="Hisatomi A."/>
            <person name="Sekiguchi K."/>
            <person name="Takeda J.I."/>
            <person name="Ueyama J."/>
            <person name="Ito M."/>
            <person name="Nishiwaki H."/>
            <person name="Ogi T."/>
            <person name="Hirayama M."/>
            <person name="Ohkuma M."/>
            <person name="Sakamoto M."/>
            <person name="Ohno K."/>
        </authorList>
    </citation>
    <scope>NUCLEOTIDE SEQUENCE [LARGE SCALE GENOMIC DNA]</scope>
    <source>
        <strain evidence="9 10">13CB11C</strain>
    </source>
</reference>
<dbReference type="CDD" id="cd16017">
    <property type="entry name" value="LptA"/>
    <property type="match status" value="1"/>
</dbReference>
<protein>
    <submittedName>
        <fullName evidence="9">Phosphoethanolamine transferase</fullName>
    </submittedName>
</protein>
<evidence type="ECO:0000256" key="7">
    <source>
        <dbReference type="SAM" id="Phobius"/>
    </source>
</evidence>
<keyword evidence="4 7" id="KW-0812">Transmembrane</keyword>
<keyword evidence="10" id="KW-1185">Reference proteome</keyword>
<feature type="transmembrane region" description="Helical" evidence="7">
    <location>
        <begin position="123"/>
        <end position="142"/>
    </location>
</feature>
<accession>A0ABQ0E3H4</accession>
<keyword evidence="3 9" id="KW-0808">Transferase</keyword>
<dbReference type="InterPro" id="IPR058130">
    <property type="entry name" value="PEA_transf_C"/>
</dbReference>
<dbReference type="Pfam" id="PF00884">
    <property type="entry name" value="Sulfatase"/>
    <property type="match status" value="1"/>
</dbReference>
<dbReference type="EMBL" id="BAAFSF010000004">
    <property type="protein sequence ID" value="GAB1252289.1"/>
    <property type="molecule type" value="Genomic_DNA"/>
</dbReference>
<feature type="transmembrane region" description="Helical" evidence="7">
    <location>
        <begin position="163"/>
        <end position="181"/>
    </location>
</feature>
<evidence type="ECO:0000256" key="4">
    <source>
        <dbReference type="ARBA" id="ARBA00022692"/>
    </source>
</evidence>
<keyword evidence="5 7" id="KW-1133">Transmembrane helix</keyword>
<dbReference type="GO" id="GO:0016740">
    <property type="term" value="F:transferase activity"/>
    <property type="evidence" value="ECO:0007669"/>
    <property type="project" value="UniProtKB-KW"/>
</dbReference>
<evidence type="ECO:0000256" key="5">
    <source>
        <dbReference type="ARBA" id="ARBA00022989"/>
    </source>
</evidence>
<feature type="transmembrane region" description="Helical" evidence="7">
    <location>
        <begin position="21"/>
        <end position="42"/>
    </location>
</feature>
<evidence type="ECO:0000256" key="3">
    <source>
        <dbReference type="ARBA" id="ARBA00022679"/>
    </source>
</evidence>
<dbReference type="InterPro" id="IPR040423">
    <property type="entry name" value="PEA_transferase"/>
</dbReference>
<gene>
    <name evidence="9" type="ORF">Tsumi_13950</name>
</gene>
<evidence type="ECO:0000256" key="2">
    <source>
        <dbReference type="ARBA" id="ARBA00022475"/>
    </source>
</evidence>
<keyword evidence="2" id="KW-1003">Cell membrane</keyword>